<keyword evidence="4" id="KW-1185">Reference proteome</keyword>
<accession>A0A176WMH2</accession>
<protein>
    <recommendedName>
        <fullName evidence="5">Partial AB-hydrolase lipase domain-containing protein</fullName>
    </recommendedName>
</protein>
<feature type="region of interest" description="Disordered" evidence="1">
    <location>
        <begin position="113"/>
        <end position="148"/>
    </location>
</feature>
<organism evidence="3 4">
    <name type="scientific">Marchantia polymorpha subsp. ruderalis</name>
    <dbReference type="NCBI Taxonomy" id="1480154"/>
    <lineage>
        <taxon>Eukaryota</taxon>
        <taxon>Viridiplantae</taxon>
        <taxon>Streptophyta</taxon>
        <taxon>Embryophyta</taxon>
        <taxon>Marchantiophyta</taxon>
        <taxon>Marchantiopsida</taxon>
        <taxon>Marchantiidae</taxon>
        <taxon>Marchantiales</taxon>
        <taxon>Marchantiaceae</taxon>
        <taxon>Marchantia</taxon>
    </lineage>
</organism>
<dbReference type="InterPro" id="IPR029058">
    <property type="entry name" value="AB_hydrolase_fold"/>
</dbReference>
<evidence type="ECO:0000256" key="1">
    <source>
        <dbReference type="SAM" id="MobiDB-lite"/>
    </source>
</evidence>
<feature type="region of interest" description="Disordered" evidence="1">
    <location>
        <begin position="162"/>
        <end position="253"/>
    </location>
</feature>
<dbReference type="Gene3D" id="3.40.50.1820">
    <property type="entry name" value="alpha/beta hydrolase"/>
    <property type="match status" value="1"/>
</dbReference>
<sequence length="632" mass="68605">MTIDVRLGIVLLLFSFLHPGPGFMKVSEAETRFCQKFVRSRGYTCKEYEIKSADGYGLLLQRVRAISNASLAHIRGPSVVVEHFDQSAQAPTAASSTAELGVSNSRNISAHASIGDLPFSPPVAQEQISEPQAAPRSPAVPASEALRTPRAYESTTFPGSATIAQAESPNPKPPISVIPTPSVPAWSSDSDHSPATPPQSIDKDTVSAPGHGPADSDESRGPSPVFSPPVPQSVPLRRKVPPHEVPLQPSPLPLGRVVSNSSAVRKHEGNAVLLMHAGMLNGDSWFIKVHEDGALLPFVLADDGFDVWIAHERATYWSHGHSHLKSKDPAYWNWTWDQHVQYDVPRMLQFVNSKTRSKVHYIGVSQSATVGAAAATMPQSTSFLQSLTLIGPTIYRGGTPSLRMRAWAGFLGTLMDGSANGSRVGPFNFFREFRMQSLPLKAGPISAFLTSISGADCCLNEATVLVDNGWDGRTSFKNLRHFVQGLVRNTFQQFDYGSARRNVEAYGGRMAPPPYEPARIPSHVPVCIVYGGQDLYATPSGVMDFADQLVRRPTMVFLPFYAHLDLFFSTRRASDVFTPIQSFLAHHPFTAAGPDIPPPETMIPVSVPRTTGLSEPDPAKVPVPRVDLPFAP</sequence>
<gene>
    <name evidence="3" type="ORF">AXG93_1054s1320</name>
</gene>
<keyword evidence="2" id="KW-0732">Signal</keyword>
<dbReference type="EMBL" id="LVLJ01000416">
    <property type="protein sequence ID" value="OAE34347.1"/>
    <property type="molecule type" value="Genomic_DNA"/>
</dbReference>
<name>A0A176WMH2_MARPO</name>
<feature type="signal peptide" evidence="2">
    <location>
        <begin position="1"/>
        <end position="22"/>
    </location>
</feature>
<evidence type="ECO:0000313" key="4">
    <source>
        <dbReference type="Proteomes" id="UP000077202"/>
    </source>
</evidence>
<feature type="region of interest" description="Disordered" evidence="1">
    <location>
        <begin position="609"/>
        <end position="632"/>
    </location>
</feature>
<evidence type="ECO:0000256" key="2">
    <source>
        <dbReference type="SAM" id="SignalP"/>
    </source>
</evidence>
<reference evidence="3" key="1">
    <citation type="submission" date="2016-03" db="EMBL/GenBank/DDBJ databases">
        <title>Mechanisms controlling the formation of the plant cell surface in tip-growing cells are functionally conserved among land plants.</title>
        <authorList>
            <person name="Honkanen S."/>
            <person name="Jones V.A."/>
            <person name="Morieri G."/>
            <person name="Champion C."/>
            <person name="Hetherington A.J."/>
            <person name="Kelly S."/>
            <person name="Saint-Marcoux D."/>
            <person name="Proust H."/>
            <person name="Prescott H."/>
            <person name="Dolan L."/>
        </authorList>
    </citation>
    <scope>NUCLEOTIDE SEQUENCE [LARGE SCALE GENOMIC DNA]</scope>
    <source>
        <tissue evidence="3">Whole gametophyte</tissue>
    </source>
</reference>
<comment type="caution">
    <text evidence="3">The sequence shown here is derived from an EMBL/GenBank/DDBJ whole genome shotgun (WGS) entry which is preliminary data.</text>
</comment>
<feature type="chain" id="PRO_5008052603" description="Partial AB-hydrolase lipase domain-containing protein" evidence="2">
    <location>
        <begin position="23"/>
        <end position="632"/>
    </location>
</feature>
<proteinExistence type="predicted"/>
<dbReference type="PANTHER" id="PTHR11005">
    <property type="entry name" value="LYSOSOMAL ACID LIPASE-RELATED"/>
    <property type="match status" value="1"/>
</dbReference>
<dbReference type="Proteomes" id="UP000077202">
    <property type="component" value="Unassembled WGS sequence"/>
</dbReference>
<evidence type="ECO:0008006" key="5">
    <source>
        <dbReference type="Google" id="ProtNLM"/>
    </source>
</evidence>
<dbReference type="SUPFAM" id="SSF53474">
    <property type="entry name" value="alpha/beta-Hydrolases"/>
    <property type="match status" value="1"/>
</dbReference>
<evidence type="ECO:0000313" key="3">
    <source>
        <dbReference type="EMBL" id="OAE34347.1"/>
    </source>
</evidence>
<dbReference type="AlphaFoldDB" id="A0A176WMH2"/>